<dbReference type="Pfam" id="PF00069">
    <property type="entry name" value="Pkinase"/>
    <property type="match status" value="1"/>
</dbReference>
<evidence type="ECO:0000313" key="2">
    <source>
        <dbReference type="EMBL" id="KAE8318160.1"/>
    </source>
</evidence>
<sequence>MSNIIPYALVSWSGEFGGDYEVCLEVQMIHFVVRLVRRAPDNRGNSGEFEAIIERLEQYETFDDAYEEAQNQLLDLLGPLCQPFFRAFAKPLGNDLGSHVKHPRLLLELVTTEQRPQIRQVSHGLSYSPGEYKLDIEGLGDVPKYQLSDATVSKVLLGDKNFVVSLTGHTFFCKMASNLHDSFEREIRILIKVSSLIRSGVLLSIPSLEATIGFDEGFPGILIKAIPLQHRLSDINMEITTINDRCRWAAQIKETVLNLHKYNIFWGDVKPENILIDDAKNAWVVDFGLGFTEGWVDKDAVGTREGDLKGLDKILRFLGTK</sequence>
<dbReference type="GO" id="GO:0004672">
    <property type="term" value="F:protein kinase activity"/>
    <property type="evidence" value="ECO:0007669"/>
    <property type="project" value="InterPro"/>
</dbReference>
<accession>A0A5N6WFF3</accession>
<evidence type="ECO:0000259" key="1">
    <source>
        <dbReference type="PROSITE" id="PS50011"/>
    </source>
</evidence>
<dbReference type="AlphaFoldDB" id="A0A5N6WFF3"/>
<keyword evidence="3" id="KW-1185">Reference proteome</keyword>
<dbReference type="InterPro" id="IPR011009">
    <property type="entry name" value="Kinase-like_dom_sf"/>
</dbReference>
<dbReference type="EMBL" id="ML738298">
    <property type="protein sequence ID" value="KAE8318160.1"/>
    <property type="molecule type" value="Genomic_DNA"/>
</dbReference>
<organism evidence="2 3">
    <name type="scientific">Aspergillus transmontanensis</name>
    <dbReference type="NCBI Taxonomy" id="1034304"/>
    <lineage>
        <taxon>Eukaryota</taxon>
        <taxon>Fungi</taxon>
        <taxon>Dikarya</taxon>
        <taxon>Ascomycota</taxon>
        <taxon>Pezizomycotina</taxon>
        <taxon>Eurotiomycetes</taxon>
        <taxon>Eurotiomycetidae</taxon>
        <taxon>Eurotiales</taxon>
        <taxon>Aspergillaceae</taxon>
        <taxon>Aspergillus</taxon>
        <taxon>Aspergillus subgen. Circumdati</taxon>
    </lineage>
</organism>
<dbReference type="Gene3D" id="1.10.510.10">
    <property type="entry name" value="Transferase(Phosphotransferase) domain 1"/>
    <property type="match status" value="1"/>
</dbReference>
<feature type="domain" description="Protein kinase" evidence="1">
    <location>
        <begin position="141"/>
        <end position="321"/>
    </location>
</feature>
<gene>
    <name evidence="2" type="ORF">BDV41DRAFT_523624</name>
</gene>
<dbReference type="InterPro" id="IPR000719">
    <property type="entry name" value="Prot_kinase_dom"/>
</dbReference>
<proteinExistence type="predicted"/>
<name>A0A5N6WFF3_9EURO</name>
<dbReference type="Proteomes" id="UP000325433">
    <property type="component" value="Unassembled WGS sequence"/>
</dbReference>
<dbReference type="GO" id="GO:0005524">
    <property type="term" value="F:ATP binding"/>
    <property type="evidence" value="ECO:0007669"/>
    <property type="project" value="InterPro"/>
</dbReference>
<evidence type="ECO:0000313" key="3">
    <source>
        <dbReference type="Proteomes" id="UP000325433"/>
    </source>
</evidence>
<dbReference type="SUPFAM" id="SSF56112">
    <property type="entry name" value="Protein kinase-like (PK-like)"/>
    <property type="match status" value="1"/>
</dbReference>
<reference evidence="3" key="1">
    <citation type="submission" date="2019-04" db="EMBL/GenBank/DDBJ databases">
        <title>Friends and foes A comparative genomics studyof 23 Aspergillus species from section Flavi.</title>
        <authorList>
            <consortium name="DOE Joint Genome Institute"/>
            <person name="Kjaerbolling I."/>
            <person name="Vesth T."/>
            <person name="Frisvad J.C."/>
            <person name="Nybo J.L."/>
            <person name="Theobald S."/>
            <person name="Kildgaard S."/>
            <person name="Isbrandt T."/>
            <person name="Kuo A."/>
            <person name="Sato A."/>
            <person name="Lyhne E.K."/>
            <person name="Kogle M.E."/>
            <person name="Wiebenga A."/>
            <person name="Kun R.S."/>
            <person name="Lubbers R.J."/>
            <person name="Makela M.R."/>
            <person name="Barry K."/>
            <person name="Chovatia M."/>
            <person name="Clum A."/>
            <person name="Daum C."/>
            <person name="Haridas S."/>
            <person name="He G."/>
            <person name="LaButti K."/>
            <person name="Lipzen A."/>
            <person name="Mondo S."/>
            <person name="Riley R."/>
            <person name="Salamov A."/>
            <person name="Simmons B.A."/>
            <person name="Magnuson J.K."/>
            <person name="Henrissat B."/>
            <person name="Mortensen U.H."/>
            <person name="Larsen T.O."/>
            <person name="Devries R.P."/>
            <person name="Grigoriev I.V."/>
            <person name="Machida M."/>
            <person name="Baker S.E."/>
            <person name="Andersen M.R."/>
        </authorList>
    </citation>
    <scope>NUCLEOTIDE SEQUENCE [LARGE SCALE GENOMIC DNA]</scope>
    <source>
        <strain evidence="3">CBS 130015</strain>
    </source>
</reference>
<dbReference type="PROSITE" id="PS50011">
    <property type="entry name" value="PROTEIN_KINASE_DOM"/>
    <property type="match status" value="1"/>
</dbReference>
<protein>
    <recommendedName>
        <fullName evidence="1">Protein kinase domain-containing protein</fullName>
    </recommendedName>
</protein>